<proteinExistence type="inferred from homology"/>
<dbReference type="OrthoDB" id="423271at2759"/>
<dbReference type="eggNOG" id="KOG2450">
    <property type="taxonomic scope" value="Eukaryota"/>
</dbReference>
<keyword evidence="5" id="KW-1185">Reference proteome</keyword>
<evidence type="ECO:0000256" key="2">
    <source>
        <dbReference type="ARBA" id="ARBA00023002"/>
    </source>
</evidence>
<sequence length="491" mass="54447">MDINRFKRPTRFQTKLFINGQFVDGVKKTTISIYNPSTEDKICDIAEATEQDVELAIDAATNAFSKWKNTTTRERCLLINKLADLIEKNLDELVSLESLDNGKPLYASLSDITEVVNNLRYYAGWADKTTGKSYSSQDNTLFYTRREPFGVVGLISPWNFPLLMCEWKFAPALAAGNCLVHKPSEETPLTILRVAELINEAGFPPGVFNIVPGYGNIAGEALSRSRKVGKISFTGSTIVGRKVMEASAQSNLKKVTLELGGKTPVVVCPSADLDQAVAIAWNAIMYNMGQCCIAGSRLFVHESIYNEFLNRLKAINSNVKIGDAFEGSNHGPQINKVQFNKILGFIEHAKTQESCQLLIGGNRYGNKGYFIEPTIFCNVDDNSKIASEEIFGPVLAILKPWKSLDEVIKRANNTNYGLAGIVLSKDMSVCDRLVRDIQAGTIFVNNYCIPKSYIPFGGYKESGFGKDNGEEGMLEYTQVKAVYYQFDEPKI</sequence>
<dbReference type="GO" id="GO:0016620">
    <property type="term" value="F:oxidoreductase activity, acting on the aldehyde or oxo group of donors, NAD or NADP as acceptor"/>
    <property type="evidence" value="ECO:0007669"/>
    <property type="project" value="InterPro"/>
</dbReference>
<organism evidence="4 5">
    <name type="scientific">Ichthyophthirius multifiliis</name>
    <name type="common">White spot disease agent</name>
    <name type="synonym">Ich</name>
    <dbReference type="NCBI Taxonomy" id="5932"/>
    <lineage>
        <taxon>Eukaryota</taxon>
        <taxon>Sar</taxon>
        <taxon>Alveolata</taxon>
        <taxon>Ciliophora</taxon>
        <taxon>Intramacronucleata</taxon>
        <taxon>Oligohymenophorea</taxon>
        <taxon>Hymenostomatida</taxon>
        <taxon>Ophryoglenina</taxon>
        <taxon>Ichthyophthirius</taxon>
    </lineage>
</organism>
<gene>
    <name evidence="4" type="ORF">IMG5_107330</name>
</gene>
<dbReference type="Gene3D" id="3.40.605.10">
    <property type="entry name" value="Aldehyde Dehydrogenase, Chain A, domain 1"/>
    <property type="match status" value="1"/>
</dbReference>
<dbReference type="AlphaFoldDB" id="G0QTD7"/>
<evidence type="ECO:0000313" key="5">
    <source>
        <dbReference type="Proteomes" id="UP000008983"/>
    </source>
</evidence>
<protein>
    <recommendedName>
        <fullName evidence="3">Aldehyde dehydrogenase domain-containing protein</fullName>
    </recommendedName>
</protein>
<dbReference type="OMA" id="WSNTFNK"/>
<dbReference type="InParanoid" id="G0QTD7"/>
<dbReference type="FunFam" id="3.40.605.10:FF:000026">
    <property type="entry name" value="Aldehyde dehydrogenase, putative"/>
    <property type="match status" value="1"/>
</dbReference>
<dbReference type="Proteomes" id="UP000008983">
    <property type="component" value="Unassembled WGS sequence"/>
</dbReference>
<dbReference type="Gene3D" id="3.40.309.10">
    <property type="entry name" value="Aldehyde Dehydrogenase, Chain A, domain 2"/>
    <property type="match status" value="1"/>
</dbReference>
<dbReference type="PANTHER" id="PTHR11699">
    <property type="entry name" value="ALDEHYDE DEHYDROGENASE-RELATED"/>
    <property type="match status" value="1"/>
</dbReference>
<dbReference type="Pfam" id="PF00171">
    <property type="entry name" value="Aldedh"/>
    <property type="match status" value="1"/>
</dbReference>
<dbReference type="FunFam" id="3.40.605.10:FF:000001">
    <property type="entry name" value="Aldehyde dehydrogenase 1"/>
    <property type="match status" value="1"/>
</dbReference>
<evidence type="ECO:0000256" key="1">
    <source>
        <dbReference type="ARBA" id="ARBA00009986"/>
    </source>
</evidence>
<evidence type="ECO:0000259" key="3">
    <source>
        <dbReference type="Pfam" id="PF00171"/>
    </source>
</evidence>
<dbReference type="STRING" id="857967.G0QTD7"/>
<accession>G0QTD7</accession>
<comment type="similarity">
    <text evidence="1">Belongs to the aldehyde dehydrogenase family.</text>
</comment>
<reference evidence="4 5" key="1">
    <citation type="submission" date="2011-07" db="EMBL/GenBank/DDBJ databases">
        <authorList>
            <person name="Coyne R."/>
            <person name="Brami D."/>
            <person name="Johnson J."/>
            <person name="Hostetler J."/>
            <person name="Hannick L."/>
            <person name="Clark T."/>
            <person name="Cassidy-Hanley D."/>
            <person name="Inman J."/>
        </authorList>
    </citation>
    <scope>NUCLEOTIDE SEQUENCE [LARGE SCALE GENOMIC DNA]</scope>
    <source>
        <strain evidence="4 5">G5</strain>
    </source>
</reference>
<keyword evidence="2" id="KW-0560">Oxidoreductase</keyword>
<dbReference type="GeneID" id="14907681"/>
<dbReference type="InterPro" id="IPR016161">
    <property type="entry name" value="Ald_DH/histidinol_DH"/>
</dbReference>
<dbReference type="SUPFAM" id="SSF53720">
    <property type="entry name" value="ALDH-like"/>
    <property type="match status" value="1"/>
</dbReference>
<name>G0QTD7_ICHMU</name>
<dbReference type="InterPro" id="IPR016163">
    <property type="entry name" value="Ald_DH_C"/>
</dbReference>
<feature type="domain" description="Aldehyde dehydrogenase" evidence="3">
    <location>
        <begin position="23"/>
        <end position="482"/>
    </location>
</feature>
<evidence type="ECO:0000313" key="4">
    <source>
        <dbReference type="EMBL" id="EGR31514.1"/>
    </source>
</evidence>
<dbReference type="FunFam" id="3.40.309.10:FF:000001">
    <property type="entry name" value="Mitochondrial aldehyde dehydrogenase 2"/>
    <property type="match status" value="1"/>
</dbReference>
<dbReference type="InterPro" id="IPR016162">
    <property type="entry name" value="Ald_DH_N"/>
</dbReference>
<dbReference type="InterPro" id="IPR015590">
    <property type="entry name" value="Aldehyde_DH_dom"/>
</dbReference>
<dbReference type="RefSeq" id="XP_004035000.1">
    <property type="nucleotide sequence ID" value="XM_004034952.1"/>
</dbReference>
<dbReference type="EMBL" id="GL983849">
    <property type="protein sequence ID" value="EGR31514.1"/>
    <property type="molecule type" value="Genomic_DNA"/>
</dbReference>
<dbReference type="CDD" id="cd07091">
    <property type="entry name" value="ALDH_F1-2_Ald2-like"/>
    <property type="match status" value="1"/>
</dbReference>